<dbReference type="PIRSF" id="PIRSF000498">
    <property type="entry name" value="Riboflavin_syn_A"/>
    <property type="match status" value="1"/>
</dbReference>
<evidence type="ECO:0000256" key="9">
    <source>
        <dbReference type="ARBA" id="ARBA00022737"/>
    </source>
</evidence>
<evidence type="ECO:0000256" key="2">
    <source>
        <dbReference type="ARBA" id="ARBA00002803"/>
    </source>
</evidence>
<evidence type="ECO:0000256" key="4">
    <source>
        <dbReference type="ARBA" id="ARBA00011233"/>
    </source>
</evidence>
<dbReference type="AlphaFoldDB" id="A0A7D6VPG6"/>
<dbReference type="Proteomes" id="UP000512286">
    <property type="component" value="Chromosome"/>
</dbReference>
<dbReference type="KEGG" id="cint:HZF06_22890"/>
<feature type="domain" description="Lumazine-binding" evidence="12">
    <location>
        <begin position="1"/>
        <end position="96"/>
    </location>
</feature>
<dbReference type="NCBIfam" id="NF006767">
    <property type="entry name" value="PRK09289.1"/>
    <property type="match status" value="1"/>
</dbReference>
<dbReference type="FunFam" id="2.40.30.20:FF:000003">
    <property type="entry name" value="Riboflavin synthase, alpha subunit"/>
    <property type="match status" value="1"/>
</dbReference>
<keyword evidence="9" id="KW-0677">Repeat</keyword>
<comment type="function">
    <text evidence="2">Catalyzes the dismutation of two molecules of 6,7-dimethyl-8-ribityllumazine, resulting in the formation of riboflavin and 5-amino-6-(D-ribitylamino)uracil.</text>
</comment>
<dbReference type="GO" id="GO:0004746">
    <property type="term" value="F:riboflavin synthase activity"/>
    <property type="evidence" value="ECO:0007669"/>
    <property type="project" value="UniProtKB-UniRule"/>
</dbReference>
<dbReference type="InterPro" id="IPR017938">
    <property type="entry name" value="Riboflavin_synthase-like_b-brl"/>
</dbReference>
<protein>
    <recommendedName>
        <fullName evidence="6 10">Riboflavin synthase</fullName>
        <ecNumber evidence="5 10">2.5.1.9</ecNumber>
    </recommendedName>
</protein>
<dbReference type="GO" id="GO:0009231">
    <property type="term" value="P:riboflavin biosynthetic process"/>
    <property type="evidence" value="ECO:0007669"/>
    <property type="project" value="UniProtKB-KW"/>
</dbReference>
<dbReference type="PROSITE" id="PS51177">
    <property type="entry name" value="LUMAZINE_BIND"/>
    <property type="match status" value="2"/>
</dbReference>
<dbReference type="Gene3D" id="2.40.30.20">
    <property type="match status" value="2"/>
</dbReference>
<dbReference type="PANTHER" id="PTHR21098:SF12">
    <property type="entry name" value="RIBOFLAVIN SYNTHASE"/>
    <property type="match status" value="1"/>
</dbReference>
<accession>A0A7D6VPG6</accession>
<dbReference type="InterPro" id="IPR001783">
    <property type="entry name" value="Lumazine-bd"/>
</dbReference>
<dbReference type="InterPro" id="IPR023366">
    <property type="entry name" value="ATP_synth_asu-like_sf"/>
</dbReference>
<dbReference type="InterPro" id="IPR026017">
    <property type="entry name" value="Lumazine-bd_dom"/>
</dbReference>
<comment type="subunit">
    <text evidence="4">Homotrimer.</text>
</comment>
<name>A0A7D6VPG6_9CLOT</name>
<dbReference type="NCBIfam" id="TIGR00187">
    <property type="entry name" value="ribE"/>
    <property type="match status" value="1"/>
</dbReference>
<comment type="pathway">
    <text evidence="3">Cofactor biosynthesis; riboflavin biosynthesis; riboflavin from 2-hydroxy-3-oxobutyl phosphate and 5-amino-6-(D-ribitylamino)uracil: step 2/2.</text>
</comment>
<proteinExistence type="predicted"/>
<dbReference type="PANTHER" id="PTHR21098">
    <property type="entry name" value="RIBOFLAVIN SYNTHASE ALPHA CHAIN"/>
    <property type="match status" value="1"/>
</dbReference>
<evidence type="ECO:0000256" key="3">
    <source>
        <dbReference type="ARBA" id="ARBA00004887"/>
    </source>
</evidence>
<evidence type="ECO:0000256" key="5">
    <source>
        <dbReference type="ARBA" id="ARBA00012827"/>
    </source>
</evidence>
<feature type="repeat" description="Lumazine-binding" evidence="11">
    <location>
        <begin position="97"/>
        <end position="193"/>
    </location>
</feature>
<evidence type="ECO:0000313" key="14">
    <source>
        <dbReference type="Proteomes" id="UP000512286"/>
    </source>
</evidence>
<sequence length="216" mass="23998">MFTGIIEELGTYINAETSGDKWRIKIQANKVLSNTKLGDSISTNGVCLTVSRLGGDYFEADVMEETLRRSNLGKLKKGSRVNLERAMKVDGRFGGHIVSGHIDGRGKIEAYKKERNAVWISINADSEVLKYIVEKGSIAIDGVSLTVAYVDEEKFKVSIIPHTGEETTLLKKQIGDVVNLECDVIGKYVEKLLGFNNKNQKNKKSLSMDFFIENGF</sequence>
<dbReference type="Pfam" id="PF00677">
    <property type="entry name" value="Lum_binding"/>
    <property type="match status" value="2"/>
</dbReference>
<dbReference type="EMBL" id="CP059378">
    <property type="protein sequence ID" value="QLY79827.1"/>
    <property type="molecule type" value="Genomic_DNA"/>
</dbReference>
<comment type="catalytic activity">
    <reaction evidence="1">
        <text>2 6,7-dimethyl-8-(1-D-ribityl)lumazine + H(+) = 5-amino-6-(D-ribitylamino)uracil + riboflavin</text>
        <dbReference type="Rhea" id="RHEA:20772"/>
        <dbReference type="ChEBI" id="CHEBI:15378"/>
        <dbReference type="ChEBI" id="CHEBI:15934"/>
        <dbReference type="ChEBI" id="CHEBI:57986"/>
        <dbReference type="ChEBI" id="CHEBI:58201"/>
        <dbReference type="EC" id="2.5.1.9"/>
    </reaction>
</comment>
<evidence type="ECO:0000256" key="11">
    <source>
        <dbReference type="PROSITE-ProRule" id="PRU00524"/>
    </source>
</evidence>
<feature type="repeat" description="Lumazine-binding" evidence="11">
    <location>
        <begin position="1"/>
        <end position="96"/>
    </location>
</feature>
<evidence type="ECO:0000313" key="13">
    <source>
        <dbReference type="EMBL" id="QLY79827.1"/>
    </source>
</evidence>
<dbReference type="CDD" id="cd00402">
    <property type="entry name" value="Riboflavin_synthase_like"/>
    <property type="match status" value="1"/>
</dbReference>
<evidence type="ECO:0000256" key="7">
    <source>
        <dbReference type="ARBA" id="ARBA00022619"/>
    </source>
</evidence>
<evidence type="ECO:0000256" key="10">
    <source>
        <dbReference type="NCBIfam" id="TIGR00187"/>
    </source>
</evidence>
<gene>
    <name evidence="13" type="ORF">HZF06_22890</name>
</gene>
<dbReference type="EC" id="2.5.1.9" evidence="5 10"/>
<dbReference type="FunFam" id="2.40.30.20:FF:000004">
    <property type="entry name" value="Riboflavin synthase, alpha subunit"/>
    <property type="match status" value="1"/>
</dbReference>
<dbReference type="RefSeq" id="WP_181601811.1">
    <property type="nucleotide sequence ID" value="NZ_CP059378.1"/>
</dbReference>
<evidence type="ECO:0000256" key="6">
    <source>
        <dbReference type="ARBA" id="ARBA00013950"/>
    </source>
</evidence>
<dbReference type="NCBIfam" id="NF009566">
    <property type="entry name" value="PRK13020.1"/>
    <property type="match status" value="1"/>
</dbReference>
<feature type="domain" description="Lumazine-binding" evidence="12">
    <location>
        <begin position="97"/>
        <end position="193"/>
    </location>
</feature>
<evidence type="ECO:0000256" key="1">
    <source>
        <dbReference type="ARBA" id="ARBA00000968"/>
    </source>
</evidence>
<evidence type="ECO:0000256" key="8">
    <source>
        <dbReference type="ARBA" id="ARBA00022679"/>
    </source>
</evidence>
<keyword evidence="8 13" id="KW-0808">Transferase</keyword>
<reference evidence="13 14" key="1">
    <citation type="submission" date="2020-07" db="EMBL/GenBank/DDBJ databases">
        <title>Electron transfer.</title>
        <authorList>
            <person name="Huang L."/>
            <person name="Liu X."/>
            <person name="Zhou S."/>
        </authorList>
    </citation>
    <scope>NUCLEOTIDE SEQUENCE [LARGE SCALE GENOMIC DNA]</scope>
    <source>
        <strain evidence="13 14">Lx1</strain>
    </source>
</reference>
<keyword evidence="7" id="KW-0686">Riboflavin biosynthesis</keyword>
<organism evidence="13 14">
    <name type="scientific">Clostridium intestinale</name>
    <dbReference type="NCBI Taxonomy" id="36845"/>
    <lineage>
        <taxon>Bacteria</taxon>
        <taxon>Bacillati</taxon>
        <taxon>Bacillota</taxon>
        <taxon>Clostridia</taxon>
        <taxon>Eubacteriales</taxon>
        <taxon>Clostridiaceae</taxon>
        <taxon>Clostridium</taxon>
    </lineage>
</organism>
<dbReference type="SUPFAM" id="SSF63380">
    <property type="entry name" value="Riboflavin synthase domain-like"/>
    <property type="match status" value="2"/>
</dbReference>
<evidence type="ECO:0000259" key="12">
    <source>
        <dbReference type="PROSITE" id="PS51177"/>
    </source>
</evidence>